<keyword evidence="2" id="KW-0805">Transcription regulation</keyword>
<feature type="region of interest" description="Disordered" evidence="8">
    <location>
        <begin position="1"/>
        <end position="40"/>
    </location>
</feature>
<evidence type="ECO:0000313" key="10">
    <source>
        <dbReference type="EMBL" id="KAJ8561079.1"/>
    </source>
</evidence>
<dbReference type="GO" id="GO:0003700">
    <property type="term" value="F:DNA-binding transcription factor activity"/>
    <property type="evidence" value="ECO:0007669"/>
    <property type="project" value="InterPro"/>
</dbReference>
<evidence type="ECO:0000256" key="1">
    <source>
        <dbReference type="ARBA" id="ARBA00004123"/>
    </source>
</evidence>
<protein>
    <recommendedName>
        <fullName evidence="9">AP2/ERF domain-containing protein</fullName>
    </recommendedName>
</protein>
<dbReference type="SMART" id="SM00380">
    <property type="entry name" value="AP2"/>
    <property type="match status" value="1"/>
</dbReference>
<reference evidence="11" key="1">
    <citation type="journal article" date="2023" name="Proc. Natl. Acad. Sci. U.S.A.">
        <title>Genomic and structural basis for evolution of tropane alkaloid biosynthesis.</title>
        <authorList>
            <person name="Wanga Y.-J."/>
            <person name="Taina T."/>
            <person name="Yua J.-Y."/>
            <person name="Lia J."/>
            <person name="Xua B."/>
            <person name="Chenc J."/>
            <person name="D'Auriad J.C."/>
            <person name="Huanga J.-P."/>
            <person name="Huanga S.-X."/>
        </authorList>
    </citation>
    <scope>NUCLEOTIDE SEQUENCE [LARGE SCALE GENOMIC DNA]</scope>
    <source>
        <strain evidence="11">cv. KIB-2019</strain>
    </source>
</reference>
<feature type="region of interest" description="Disordered" evidence="8">
    <location>
        <begin position="245"/>
        <end position="285"/>
    </location>
</feature>
<dbReference type="Proteomes" id="UP001152561">
    <property type="component" value="Unassembled WGS sequence"/>
</dbReference>
<keyword evidence="5" id="KW-0804">Transcription</keyword>
<feature type="domain" description="AP2/ERF" evidence="9">
    <location>
        <begin position="205"/>
        <end position="241"/>
    </location>
</feature>
<dbReference type="InterPro" id="IPR001471">
    <property type="entry name" value="AP2/ERF_dom"/>
</dbReference>
<dbReference type="EMBL" id="JAJAGQ010000006">
    <property type="protein sequence ID" value="KAJ8561079.1"/>
    <property type="molecule type" value="Genomic_DNA"/>
</dbReference>
<dbReference type="PANTHER" id="PTHR31657:SF19">
    <property type="entry name" value="ETHYLENE-RESPONSIVE TRANSCRIPTION FACTOR ERF053"/>
    <property type="match status" value="1"/>
</dbReference>
<keyword evidence="6" id="KW-0539">Nucleus</keyword>
<feature type="compositionally biased region" description="Basic residues" evidence="8">
    <location>
        <begin position="1"/>
        <end position="11"/>
    </location>
</feature>
<dbReference type="GO" id="GO:0003677">
    <property type="term" value="F:DNA binding"/>
    <property type="evidence" value="ECO:0007669"/>
    <property type="project" value="UniProtKB-KW"/>
</dbReference>
<evidence type="ECO:0000259" key="9">
    <source>
        <dbReference type="SMART" id="SM00380"/>
    </source>
</evidence>
<evidence type="ECO:0000256" key="2">
    <source>
        <dbReference type="ARBA" id="ARBA00023015"/>
    </source>
</evidence>
<keyword evidence="4" id="KW-0010">Activator</keyword>
<dbReference type="InterPro" id="IPR051758">
    <property type="entry name" value="ERF/AP2-like"/>
</dbReference>
<accession>A0A9Q1MJX4</accession>
<evidence type="ECO:0000256" key="5">
    <source>
        <dbReference type="ARBA" id="ARBA00023163"/>
    </source>
</evidence>
<proteinExistence type="inferred from homology"/>
<feature type="compositionally biased region" description="Basic and acidic residues" evidence="8">
    <location>
        <begin position="12"/>
        <end position="28"/>
    </location>
</feature>
<evidence type="ECO:0000313" key="11">
    <source>
        <dbReference type="Proteomes" id="UP001152561"/>
    </source>
</evidence>
<comment type="similarity">
    <text evidence="7">Belongs to the AP2/ERF transcription factor family. ERF subfamily.</text>
</comment>
<feature type="compositionally biased region" description="Polar residues" evidence="8">
    <location>
        <begin position="29"/>
        <end position="40"/>
    </location>
</feature>
<dbReference type="OrthoDB" id="771648at2759"/>
<keyword evidence="11" id="KW-1185">Reference proteome</keyword>
<keyword evidence="3" id="KW-0238">DNA-binding</keyword>
<evidence type="ECO:0000256" key="6">
    <source>
        <dbReference type="ARBA" id="ARBA00023242"/>
    </source>
</evidence>
<evidence type="ECO:0000256" key="4">
    <source>
        <dbReference type="ARBA" id="ARBA00023159"/>
    </source>
</evidence>
<evidence type="ECO:0000256" key="8">
    <source>
        <dbReference type="SAM" id="MobiDB-lite"/>
    </source>
</evidence>
<name>A0A9Q1MJX4_9SOLA</name>
<comment type="subcellular location">
    <subcellularLocation>
        <location evidence="1">Nucleus</location>
    </subcellularLocation>
</comment>
<dbReference type="PANTHER" id="PTHR31657">
    <property type="entry name" value="ETHYLENE-RESPONSIVE TRANSCRIPTION FACTOR ERF061"/>
    <property type="match status" value="1"/>
</dbReference>
<dbReference type="GO" id="GO:0005634">
    <property type="term" value="C:nucleus"/>
    <property type="evidence" value="ECO:0007669"/>
    <property type="project" value="UniProtKB-SubCell"/>
</dbReference>
<evidence type="ECO:0000256" key="7">
    <source>
        <dbReference type="ARBA" id="ARBA00024343"/>
    </source>
</evidence>
<organism evidence="10 11">
    <name type="scientific">Anisodus acutangulus</name>
    <dbReference type="NCBI Taxonomy" id="402998"/>
    <lineage>
        <taxon>Eukaryota</taxon>
        <taxon>Viridiplantae</taxon>
        <taxon>Streptophyta</taxon>
        <taxon>Embryophyta</taxon>
        <taxon>Tracheophyta</taxon>
        <taxon>Spermatophyta</taxon>
        <taxon>Magnoliopsida</taxon>
        <taxon>eudicotyledons</taxon>
        <taxon>Gunneridae</taxon>
        <taxon>Pentapetalae</taxon>
        <taxon>asterids</taxon>
        <taxon>lamiids</taxon>
        <taxon>Solanales</taxon>
        <taxon>Solanaceae</taxon>
        <taxon>Solanoideae</taxon>
        <taxon>Hyoscyameae</taxon>
        <taxon>Anisodus</taxon>
    </lineage>
</organism>
<sequence length="342" mass="38429">MAASKHSSKSKKPMEEEMHWQIDKDKNFQRQQLWPVSQETSMSGRSFKMIKNPESQHYSFQSSVSSSHNALFPSPVSYGTPAYSGFSSFPSPSSSPTLSTVIFPLALDGSHQSTESLHQLRSHEKPLFRPTLHQNQQQMISFSAQYPQKNAGQLGAFQNPLHHWNETSNLSPSGSMTMMVNKSGQDYRDAALFRPLLHPYSTTKLYRGVRQRHWAMAYDREAYKLRGDNAKLNFPELFLSKNKENTPELQLPHHPQPEGENFEEDSGIGSSEGIASDGVQGNVENSDKSSQLLLSDFEAWFNAIPEGSVWDDLDIHFGSVHYNSDQPENAAPSSSSSFLPFI</sequence>
<gene>
    <name evidence="10" type="ORF">K7X08_027269</name>
</gene>
<comment type="caution">
    <text evidence="10">The sequence shown here is derived from an EMBL/GenBank/DDBJ whole genome shotgun (WGS) entry which is preliminary data.</text>
</comment>
<evidence type="ECO:0000256" key="3">
    <source>
        <dbReference type="ARBA" id="ARBA00023125"/>
    </source>
</evidence>
<dbReference type="AlphaFoldDB" id="A0A9Q1MJX4"/>